<keyword evidence="4" id="KW-1185">Reference proteome</keyword>
<feature type="region of interest" description="Disordered" evidence="1">
    <location>
        <begin position="457"/>
        <end position="489"/>
    </location>
</feature>
<protein>
    <recommendedName>
        <fullName evidence="2">F-box domain-containing protein</fullName>
    </recommendedName>
</protein>
<proteinExistence type="predicted"/>
<reference evidence="3" key="1">
    <citation type="submission" date="2016-06" db="EMBL/GenBank/DDBJ databases">
        <title>Draft Genome sequence of the fungus Inonotus baumii.</title>
        <authorList>
            <person name="Zhu H."/>
            <person name="Lin W."/>
        </authorList>
    </citation>
    <scope>NUCLEOTIDE SEQUENCE</scope>
    <source>
        <strain evidence="3">821</strain>
    </source>
</reference>
<dbReference type="OrthoDB" id="2688364at2759"/>
<dbReference type="Gene3D" id="1.20.1280.50">
    <property type="match status" value="1"/>
</dbReference>
<accession>A0A9Q5NB16</accession>
<evidence type="ECO:0000313" key="4">
    <source>
        <dbReference type="Proteomes" id="UP000757232"/>
    </source>
</evidence>
<dbReference type="InterPro" id="IPR001810">
    <property type="entry name" value="F-box_dom"/>
</dbReference>
<organism evidence="3 4">
    <name type="scientific">Sanghuangporus baumii</name>
    <name type="common">Phellinus baumii</name>
    <dbReference type="NCBI Taxonomy" id="108892"/>
    <lineage>
        <taxon>Eukaryota</taxon>
        <taxon>Fungi</taxon>
        <taxon>Dikarya</taxon>
        <taxon>Basidiomycota</taxon>
        <taxon>Agaricomycotina</taxon>
        <taxon>Agaricomycetes</taxon>
        <taxon>Hymenochaetales</taxon>
        <taxon>Hymenochaetaceae</taxon>
        <taxon>Sanghuangporus</taxon>
    </lineage>
</organism>
<sequence>MAVISQLSPFSIQSRLDTLVDDVLIQILSLLPVWDVLHLRQTSKRLEALSHVRAVWRALFERDVLTCHRPIPGLSFTPTPRLLQLCALDFSSESLDNTEFYYDDKYDVTRELIEASDLEARTLHALRLDKSWNTSATSIATANPTPNVPDAKTSESRQRTFQTPSPVLDIFLFPGGRFVVSLHADRLRCWDLGVPHASSPGKFQDLPVASVRCAGEAVFSHILPNARMSMDTRPGASSVSVNGRHKEYSISFALIPDVVPSWHHDDASSAKDQKRTCEILSVRLDPLRSSPLGSFDGHVAAGSASGSPFATPVPLFLREAVVSLPELLTTPSYPEGSISAQTMVGEQWGPQRFSRGKLGKLLLVYGSVMFFESFVSSGPAEGDEEEERGPKYVGIEVLDWNEPTNTVLFEYPDPQVGSYVGSHVHASANQVLVVWQSCAALYPLPFQASNLSSASLSGSLSGSTSGSSSARSSRPSTPSRAPSTSKFSSSLSPLLATLPLSSSPGSSRSSLNGSVLDLRLDDKDVKITSDSDSDANDFAEPEREPNRMVTMPNVIFALSEAVEAPIAFSLCDVDVNGIEFPRKEELRLPHPLTIVARSRANPNRNVQSVLTASPNPQASPASANADDKFTFRLSRIPTSTENDSEVSSVAGLAVGSSGRGVRADTNGALFRCTRSEVVLPRIGFGFGGFGFGFGFGDENAGMVQSNAVPTVDFWPWRCAAVLPPSSTIGEDREGQLALHFDDGMGRVVAVRVPHPRASADDRMAGTSKITVLDFA</sequence>
<evidence type="ECO:0000259" key="2">
    <source>
        <dbReference type="PROSITE" id="PS50181"/>
    </source>
</evidence>
<dbReference type="Pfam" id="PF12937">
    <property type="entry name" value="F-box-like"/>
    <property type="match status" value="1"/>
</dbReference>
<evidence type="ECO:0000256" key="1">
    <source>
        <dbReference type="SAM" id="MobiDB-lite"/>
    </source>
</evidence>
<dbReference type="AlphaFoldDB" id="A0A9Q5NB16"/>
<dbReference type="PROSITE" id="PS50181">
    <property type="entry name" value="FBOX"/>
    <property type="match status" value="1"/>
</dbReference>
<dbReference type="Proteomes" id="UP000757232">
    <property type="component" value="Unassembled WGS sequence"/>
</dbReference>
<feature type="domain" description="F-box" evidence="2">
    <location>
        <begin position="13"/>
        <end position="59"/>
    </location>
</feature>
<dbReference type="SUPFAM" id="SSF81383">
    <property type="entry name" value="F-box domain"/>
    <property type="match status" value="1"/>
</dbReference>
<dbReference type="InterPro" id="IPR036047">
    <property type="entry name" value="F-box-like_dom_sf"/>
</dbReference>
<name>A0A9Q5NB16_SANBA</name>
<feature type="region of interest" description="Disordered" evidence="1">
    <location>
        <begin position="138"/>
        <end position="159"/>
    </location>
</feature>
<dbReference type="EMBL" id="LNZH02000109">
    <property type="protein sequence ID" value="OCB90993.1"/>
    <property type="molecule type" value="Genomic_DNA"/>
</dbReference>
<comment type="caution">
    <text evidence="3">The sequence shown here is derived from an EMBL/GenBank/DDBJ whole genome shotgun (WGS) entry which is preliminary data.</text>
</comment>
<evidence type="ECO:0000313" key="3">
    <source>
        <dbReference type="EMBL" id="OCB90993.1"/>
    </source>
</evidence>
<gene>
    <name evidence="3" type="ORF">A7U60_g1740</name>
</gene>
<dbReference type="SMART" id="SM00256">
    <property type="entry name" value="FBOX"/>
    <property type="match status" value="1"/>
</dbReference>